<dbReference type="PANTHER" id="PTHR34989">
    <property type="entry name" value="PROTEIN HDED"/>
    <property type="match status" value="1"/>
</dbReference>
<feature type="transmembrane region" description="Helical" evidence="1">
    <location>
        <begin position="42"/>
        <end position="60"/>
    </location>
</feature>
<comment type="caution">
    <text evidence="3">The sequence shown here is derived from an EMBL/GenBank/DDBJ whole genome shotgun (WGS) entry which is preliminary data.</text>
</comment>
<evidence type="ECO:0000313" key="3">
    <source>
        <dbReference type="EMBL" id="RXZ88131.1"/>
    </source>
</evidence>
<organism evidence="3 4">
    <name type="scientific">Agromyces atrinae</name>
    <dbReference type="NCBI Taxonomy" id="592376"/>
    <lineage>
        <taxon>Bacteria</taxon>
        <taxon>Bacillati</taxon>
        <taxon>Actinomycetota</taxon>
        <taxon>Actinomycetes</taxon>
        <taxon>Micrococcales</taxon>
        <taxon>Microbacteriaceae</taxon>
        <taxon>Agromyces</taxon>
    </lineage>
</organism>
<feature type="transmembrane region" description="Helical" evidence="1">
    <location>
        <begin position="17"/>
        <end position="36"/>
    </location>
</feature>
<keyword evidence="4" id="KW-1185">Reference proteome</keyword>
<evidence type="ECO:0000313" key="4">
    <source>
        <dbReference type="Proteomes" id="UP000292686"/>
    </source>
</evidence>
<gene>
    <name evidence="2" type="ORF">BJ972_002189</name>
    <name evidence="3" type="ORF">ESP50_02805</name>
</gene>
<keyword evidence="1" id="KW-0472">Membrane</keyword>
<dbReference type="GO" id="GO:0005886">
    <property type="term" value="C:plasma membrane"/>
    <property type="evidence" value="ECO:0007669"/>
    <property type="project" value="TreeGrafter"/>
</dbReference>
<dbReference type="PANTHER" id="PTHR34989:SF1">
    <property type="entry name" value="PROTEIN HDED"/>
    <property type="match status" value="1"/>
</dbReference>
<dbReference type="EMBL" id="JACCBI010000001">
    <property type="protein sequence ID" value="NYD67670.1"/>
    <property type="molecule type" value="Genomic_DNA"/>
</dbReference>
<evidence type="ECO:0000256" key="1">
    <source>
        <dbReference type="SAM" id="Phobius"/>
    </source>
</evidence>
<feature type="transmembrane region" description="Helical" evidence="1">
    <location>
        <begin position="72"/>
        <end position="93"/>
    </location>
</feature>
<protein>
    <submittedName>
        <fullName evidence="2">Uncharacterized membrane protein HdeD (DUF308 family)</fullName>
    </submittedName>
</protein>
<dbReference type="Pfam" id="PF03729">
    <property type="entry name" value="DUF308"/>
    <property type="match status" value="2"/>
</dbReference>
<reference evidence="2 5" key="2">
    <citation type="submission" date="2020-07" db="EMBL/GenBank/DDBJ databases">
        <title>Sequencing the genomes of 1000 actinobacteria strains.</title>
        <authorList>
            <person name="Klenk H.-P."/>
        </authorList>
    </citation>
    <scope>NUCLEOTIDE SEQUENCE [LARGE SCALE GENOMIC DNA]</scope>
    <source>
        <strain evidence="2 5">DSM 23870</strain>
    </source>
</reference>
<dbReference type="Proteomes" id="UP000581087">
    <property type="component" value="Unassembled WGS sequence"/>
</dbReference>
<dbReference type="Proteomes" id="UP000292686">
    <property type="component" value="Unassembled WGS sequence"/>
</dbReference>
<dbReference type="InterPro" id="IPR005325">
    <property type="entry name" value="DUF308_memb"/>
</dbReference>
<evidence type="ECO:0000313" key="5">
    <source>
        <dbReference type="Proteomes" id="UP000581087"/>
    </source>
</evidence>
<feature type="transmembrane region" description="Helical" evidence="1">
    <location>
        <begin position="160"/>
        <end position="179"/>
    </location>
</feature>
<keyword evidence="1" id="KW-0812">Transmembrane</keyword>
<feature type="transmembrane region" description="Helical" evidence="1">
    <location>
        <begin position="134"/>
        <end position="154"/>
    </location>
</feature>
<accession>A0A4Q2MDB9</accession>
<proteinExistence type="predicted"/>
<evidence type="ECO:0000313" key="2">
    <source>
        <dbReference type="EMBL" id="NYD67670.1"/>
    </source>
</evidence>
<sequence length="186" mass="19127">MTQTITVRGDAGSGIRFALGFGGVLAIVVGALVLLWPAKTAMVVTAIIAIYAIIAGIVYATGGIVSKTRGGWARVGLIVLGVLFIAAGIVAFANLSQTTAGLAVFLGILVGVMWIVEGITALSTLRDAASKGWSVLFAAFSIVAGIILLFAPAWGASTLWWLLGLSLLILGVINIVRAISYGRRTA</sequence>
<reference evidence="3 4" key="1">
    <citation type="submission" date="2019-01" db="EMBL/GenBank/DDBJ databases">
        <title>Agromyces.</title>
        <authorList>
            <person name="Li J."/>
        </authorList>
    </citation>
    <scope>NUCLEOTIDE SEQUENCE [LARGE SCALE GENOMIC DNA]</scope>
    <source>
        <strain evidence="3 4">DSM 23870</strain>
    </source>
</reference>
<dbReference type="InterPro" id="IPR052712">
    <property type="entry name" value="Acid_resist_chaperone_HdeD"/>
</dbReference>
<feature type="transmembrane region" description="Helical" evidence="1">
    <location>
        <begin position="99"/>
        <end position="122"/>
    </location>
</feature>
<keyword evidence="1" id="KW-1133">Transmembrane helix</keyword>
<dbReference type="EMBL" id="SDPM01000001">
    <property type="protein sequence ID" value="RXZ88131.1"/>
    <property type="molecule type" value="Genomic_DNA"/>
</dbReference>
<name>A0A4Q2MDB9_9MICO</name>
<dbReference type="RefSeq" id="WP_129172395.1">
    <property type="nucleotide sequence ID" value="NZ_JACCBI010000001.1"/>
</dbReference>
<dbReference type="AlphaFoldDB" id="A0A4Q2MDB9"/>
<dbReference type="OrthoDB" id="3238356at2"/>